<dbReference type="SUPFAM" id="SSF53335">
    <property type="entry name" value="S-adenosyl-L-methionine-dependent methyltransferases"/>
    <property type="match status" value="1"/>
</dbReference>
<evidence type="ECO:0000259" key="6">
    <source>
        <dbReference type="Pfam" id="PF01728"/>
    </source>
</evidence>
<dbReference type="InterPro" id="IPR002877">
    <property type="entry name" value="RNA_MeTrfase_FtsJ_dom"/>
</dbReference>
<protein>
    <submittedName>
        <fullName evidence="8">SPB1 protein</fullName>
    </submittedName>
</protein>
<keyword evidence="9" id="KW-1185">Reference proteome</keyword>
<dbReference type="Pfam" id="PF01728">
    <property type="entry name" value="FtsJ"/>
    <property type="match status" value="1"/>
</dbReference>
<dbReference type="PANTHER" id="PTHR10920">
    <property type="entry name" value="RIBOSOMAL RNA METHYLTRANSFERASE"/>
    <property type="match status" value="1"/>
</dbReference>
<dbReference type="GO" id="GO:0030687">
    <property type="term" value="C:preribosome, large subunit precursor"/>
    <property type="evidence" value="ECO:0007669"/>
    <property type="project" value="TreeGrafter"/>
</dbReference>
<keyword evidence="1" id="KW-0698">rRNA processing</keyword>
<evidence type="ECO:0000256" key="2">
    <source>
        <dbReference type="ARBA" id="ARBA00022603"/>
    </source>
</evidence>
<dbReference type="GO" id="GO:0005730">
    <property type="term" value="C:nucleolus"/>
    <property type="evidence" value="ECO:0007669"/>
    <property type="project" value="TreeGrafter"/>
</dbReference>
<dbReference type="GO" id="GO:0000466">
    <property type="term" value="P:maturation of 5.8S rRNA from tricistronic rRNA transcript (SSU-rRNA, 5.8S rRNA, LSU-rRNA)"/>
    <property type="evidence" value="ECO:0007669"/>
    <property type="project" value="TreeGrafter"/>
</dbReference>
<evidence type="ECO:0000256" key="3">
    <source>
        <dbReference type="ARBA" id="ARBA00022679"/>
    </source>
</evidence>
<dbReference type="GO" id="GO:0016435">
    <property type="term" value="F:rRNA (guanine) methyltransferase activity"/>
    <property type="evidence" value="ECO:0007669"/>
    <property type="project" value="TreeGrafter"/>
</dbReference>
<feature type="region of interest" description="Disordered" evidence="5">
    <location>
        <begin position="96"/>
        <end position="127"/>
    </location>
</feature>
<proteinExistence type="predicted"/>
<dbReference type="InterPro" id="IPR029063">
    <property type="entry name" value="SAM-dependent_MTases_sf"/>
</dbReference>
<accession>A0A812M660</accession>
<comment type="caution">
    <text evidence="8">The sequence shown here is derived from an EMBL/GenBank/DDBJ whole genome shotgun (WGS) entry which is preliminary data.</text>
</comment>
<sequence>MPQNAGTALGSQKLCGTAGMGFPGQWESPTVEISDDESTVSLTQLLEEWMDQEVESMERAQQVLDAMSSLGPGRLSHGRTRMMHLEVSIDNGADCPGDCRADGPADSPASAAGGGEEPARKPETPEDLVSMPWEALWLKLEAQGWRIEHGPRGKGRQAYYLPPGVQRGPGKKNRVDYFDSKKLVLQLLSCGKDGGGLVMSRANEIPHLSKLGLQIKKEHFIAVDVCGTLGGVIYASTRKKGKDRLDKSRAEKFYHLAKDQGYRARSAFKLIQLAGTPGMPWWFSAVLQLPVAQRNMPAGRPDVDVLNKGLARCRSLIRKELQGGRADVVLHDGAPNVGSGSSWSKDAFSQAEPPGCDFMKAGGTFVTKVFRSSDYNSLLWVFNQLFNKVDATKPTASRNVSAEIFVLCIGLRLSFKAGKIDPRFFDTWVFMENLEPLPKDEGVKKPGASLTEYFKQLKKPQPQSTRMGDDNRVVPAHDFIAAENPAEILIKAHKLNLEDGGERRDRESGLTTQDIRDFCDDLKALPKKRSRSNF</sequence>
<keyword evidence="4" id="KW-0949">S-adenosyl-L-methionine</keyword>
<dbReference type="Gene3D" id="3.40.50.150">
    <property type="entry name" value="Vaccinia Virus protein VP39"/>
    <property type="match status" value="1"/>
</dbReference>
<dbReference type="GO" id="GO:0000463">
    <property type="term" value="P:maturation of LSU-rRNA from tricistronic rRNA transcript (SSU-rRNA, 5.8S rRNA, LSU-rRNA)"/>
    <property type="evidence" value="ECO:0007669"/>
    <property type="project" value="TreeGrafter"/>
</dbReference>
<gene>
    <name evidence="8" type="primary">SPB1</name>
    <name evidence="8" type="ORF">SNAT2548_LOCUS12661</name>
</gene>
<keyword evidence="3" id="KW-0808">Transferase</keyword>
<evidence type="ECO:0000313" key="9">
    <source>
        <dbReference type="Proteomes" id="UP000604046"/>
    </source>
</evidence>
<feature type="domain" description="Ribosomal RNA methyltransferase FtsJ" evidence="6">
    <location>
        <begin position="313"/>
        <end position="410"/>
    </location>
</feature>
<evidence type="ECO:0000313" key="8">
    <source>
        <dbReference type="EMBL" id="CAE7252880.1"/>
    </source>
</evidence>
<dbReference type="GO" id="GO:0008650">
    <property type="term" value="F:rRNA (uridine-2'-O-)-methyltransferase activity"/>
    <property type="evidence" value="ECO:0007669"/>
    <property type="project" value="TreeGrafter"/>
</dbReference>
<evidence type="ECO:0000259" key="7">
    <source>
        <dbReference type="Pfam" id="PF11861"/>
    </source>
</evidence>
<evidence type="ECO:0000256" key="5">
    <source>
        <dbReference type="SAM" id="MobiDB-lite"/>
    </source>
</evidence>
<evidence type="ECO:0000256" key="4">
    <source>
        <dbReference type="ARBA" id="ARBA00022691"/>
    </source>
</evidence>
<dbReference type="InterPro" id="IPR050082">
    <property type="entry name" value="RNA_methyltr_RlmE"/>
</dbReference>
<dbReference type="OrthoDB" id="1287559at2759"/>
<dbReference type="InterPro" id="IPR024576">
    <property type="entry name" value="rRNA_MeTfrase_Spb1_DUF3381"/>
</dbReference>
<dbReference type="Proteomes" id="UP000604046">
    <property type="component" value="Unassembled WGS sequence"/>
</dbReference>
<dbReference type="EMBL" id="CAJNDS010001235">
    <property type="protein sequence ID" value="CAE7252880.1"/>
    <property type="molecule type" value="Genomic_DNA"/>
</dbReference>
<name>A0A812M660_9DINO</name>
<dbReference type="Pfam" id="PF11861">
    <property type="entry name" value="DUF3381"/>
    <property type="match status" value="1"/>
</dbReference>
<keyword evidence="2" id="KW-0489">Methyltransferase</keyword>
<organism evidence="8 9">
    <name type="scientific">Symbiodinium natans</name>
    <dbReference type="NCBI Taxonomy" id="878477"/>
    <lineage>
        <taxon>Eukaryota</taxon>
        <taxon>Sar</taxon>
        <taxon>Alveolata</taxon>
        <taxon>Dinophyceae</taxon>
        <taxon>Suessiales</taxon>
        <taxon>Symbiodiniaceae</taxon>
        <taxon>Symbiodinium</taxon>
    </lineage>
</organism>
<dbReference type="PANTHER" id="PTHR10920:SF13">
    <property type="entry name" value="PRE-RRNA 2'-O-RIBOSE RNA METHYLTRANSFERASE FTSJ3"/>
    <property type="match status" value="1"/>
</dbReference>
<dbReference type="AlphaFoldDB" id="A0A812M660"/>
<evidence type="ECO:0000256" key="1">
    <source>
        <dbReference type="ARBA" id="ARBA00022552"/>
    </source>
</evidence>
<reference evidence="8" key="1">
    <citation type="submission" date="2021-02" db="EMBL/GenBank/DDBJ databases">
        <authorList>
            <person name="Dougan E. K."/>
            <person name="Rhodes N."/>
            <person name="Thang M."/>
            <person name="Chan C."/>
        </authorList>
    </citation>
    <scope>NUCLEOTIDE SEQUENCE</scope>
</reference>
<feature type="domain" description="DUF3381" evidence="7">
    <location>
        <begin position="472"/>
        <end position="528"/>
    </location>
</feature>